<keyword evidence="2" id="KW-1133">Transmembrane helix</keyword>
<evidence type="ECO:0000256" key="2">
    <source>
        <dbReference type="SAM" id="Phobius"/>
    </source>
</evidence>
<keyword evidence="2" id="KW-0812">Transmembrane</keyword>
<proteinExistence type="predicted"/>
<feature type="transmembrane region" description="Helical" evidence="2">
    <location>
        <begin position="41"/>
        <end position="63"/>
    </location>
</feature>
<keyword evidence="2" id="KW-0472">Membrane</keyword>
<feature type="compositionally biased region" description="Basic and acidic residues" evidence="1">
    <location>
        <begin position="23"/>
        <end position="37"/>
    </location>
</feature>
<accession>A0ABP8BT25</accession>
<evidence type="ECO:0000313" key="4">
    <source>
        <dbReference type="Proteomes" id="UP001501710"/>
    </source>
</evidence>
<feature type="region of interest" description="Disordered" evidence="1">
    <location>
        <begin position="1"/>
        <end position="37"/>
    </location>
</feature>
<feature type="region of interest" description="Disordered" evidence="1">
    <location>
        <begin position="66"/>
        <end position="128"/>
    </location>
</feature>
<dbReference type="EMBL" id="BAABAS010000003">
    <property type="protein sequence ID" value="GAA4225325.1"/>
    <property type="molecule type" value="Genomic_DNA"/>
</dbReference>
<keyword evidence="4" id="KW-1185">Reference proteome</keyword>
<dbReference type="Proteomes" id="UP001501710">
    <property type="component" value="Unassembled WGS sequence"/>
</dbReference>
<protein>
    <submittedName>
        <fullName evidence="3">Uncharacterized protein</fullName>
    </submittedName>
</protein>
<evidence type="ECO:0000256" key="1">
    <source>
        <dbReference type="SAM" id="MobiDB-lite"/>
    </source>
</evidence>
<sequence length="156" mass="17331">MASRPGGVGSVRFGAVTGRHRGQPKDRVADDEVDERSSRKWIGVVAGAFLVPVVVCSVVAFGLREEPAREPGSSSGREAAPKVTQEPTYEQFVAPEQEPQAGTKAPKRTVVPKVTPRKRVVPRPSVTPTWQPCPPGWRDVWWMYRWCVRQHGHRGR</sequence>
<gene>
    <name evidence="3" type="ORF">GCM10022254_07010</name>
</gene>
<name>A0ABP8BT25_9ACTN</name>
<organism evidence="3 4">
    <name type="scientific">Actinomadura meridiana</name>
    <dbReference type="NCBI Taxonomy" id="559626"/>
    <lineage>
        <taxon>Bacteria</taxon>
        <taxon>Bacillati</taxon>
        <taxon>Actinomycetota</taxon>
        <taxon>Actinomycetes</taxon>
        <taxon>Streptosporangiales</taxon>
        <taxon>Thermomonosporaceae</taxon>
        <taxon>Actinomadura</taxon>
    </lineage>
</organism>
<comment type="caution">
    <text evidence="3">The sequence shown here is derived from an EMBL/GenBank/DDBJ whole genome shotgun (WGS) entry which is preliminary data.</text>
</comment>
<reference evidence="4" key="1">
    <citation type="journal article" date="2019" name="Int. J. Syst. Evol. Microbiol.">
        <title>The Global Catalogue of Microorganisms (GCM) 10K type strain sequencing project: providing services to taxonomists for standard genome sequencing and annotation.</title>
        <authorList>
            <consortium name="The Broad Institute Genomics Platform"/>
            <consortium name="The Broad Institute Genome Sequencing Center for Infectious Disease"/>
            <person name="Wu L."/>
            <person name="Ma J."/>
        </authorList>
    </citation>
    <scope>NUCLEOTIDE SEQUENCE [LARGE SCALE GENOMIC DNA]</scope>
    <source>
        <strain evidence="4">JCM 17440</strain>
    </source>
</reference>
<evidence type="ECO:0000313" key="3">
    <source>
        <dbReference type="EMBL" id="GAA4225325.1"/>
    </source>
</evidence>